<gene>
    <name evidence="14" type="primary">rnhB</name>
    <name evidence="18" type="ORF">CDN99_01935</name>
</gene>
<comment type="subcellular location">
    <subcellularLocation>
        <location evidence="4 14">Cytoplasm</location>
    </subcellularLocation>
</comment>
<feature type="binding site" evidence="14 15">
    <location>
        <position position="30"/>
    </location>
    <ligand>
        <name>a divalent metal cation</name>
        <dbReference type="ChEBI" id="CHEBI:60240"/>
    </ligand>
</feature>
<dbReference type="EC" id="3.1.26.4" evidence="6 14"/>
<feature type="binding site" evidence="14 15">
    <location>
        <position position="121"/>
    </location>
    <ligand>
        <name>a divalent metal cation</name>
        <dbReference type="ChEBI" id="CHEBI:60240"/>
    </ligand>
</feature>
<dbReference type="Gene3D" id="3.30.420.10">
    <property type="entry name" value="Ribonuclease H-like superfamily/Ribonuclease H"/>
    <property type="match status" value="1"/>
</dbReference>
<comment type="cofactor">
    <cofactor evidence="2">
        <name>Mg(2+)</name>
        <dbReference type="ChEBI" id="CHEBI:18420"/>
    </cofactor>
</comment>
<dbReference type="NCBIfam" id="NF000596">
    <property type="entry name" value="PRK00015.1-4"/>
    <property type="match status" value="1"/>
</dbReference>
<evidence type="ECO:0000256" key="11">
    <source>
        <dbReference type="ARBA" id="ARBA00022759"/>
    </source>
</evidence>
<dbReference type="PANTHER" id="PTHR10954:SF18">
    <property type="entry name" value="RIBONUCLEASE HII"/>
    <property type="match status" value="1"/>
</dbReference>
<evidence type="ECO:0000256" key="10">
    <source>
        <dbReference type="ARBA" id="ARBA00022723"/>
    </source>
</evidence>
<dbReference type="OrthoDB" id="9803420at2"/>
<evidence type="ECO:0000256" key="9">
    <source>
        <dbReference type="ARBA" id="ARBA00022722"/>
    </source>
</evidence>
<dbReference type="GO" id="GO:0030145">
    <property type="term" value="F:manganese ion binding"/>
    <property type="evidence" value="ECO:0007669"/>
    <property type="project" value="UniProtKB-UniRule"/>
</dbReference>
<evidence type="ECO:0000256" key="5">
    <source>
        <dbReference type="ARBA" id="ARBA00007383"/>
    </source>
</evidence>
<dbReference type="GO" id="GO:0004523">
    <property type="term" value="F:RNA-DNA hybrid ribonuclease activity"/>
    <property type="evidence" value="ECO:0007669"/>
    <property type="project" value="UniProtKB-UniRule"/>
</dbReference>
<evidence type="ECO:0000313" key="19">
    <source>
        <dbReference type="Proteomes" id="UP000197468"/>
    </source>
</evidence>
<dbReference type="SUPFAM" id="SSF53098">
    <property type="entry name" value="Ribonuclease H-like"/>
    <property type="match status" value="1"/>
</dbReference>
<dbReference type="RefSeq" id="WP_088382421.1">
    <property type="nucleotide sequence ID" value="NZ_NIOF01000001.1"/>
</dbReference>
<dbReference type="PANTHER" id="PTHR10954">
    <property type="entry name" value="RIBONUCLEASE H2 SUBUNIT A"/>
    <property type="match status" value="1"/>
</dbReference>
<keyword evidence="9 14" id="KW-0540">Nuclease</keyword>
<evidence type="ECO:0000256" key="16">
    <source>
        <dbReference type="RuleBase" id="RU003515"/>
    </source>
</evidence>
<keyword evidence="19" id="KW-1185">Reference proteome</keyword>
<dbReference type="PROSITE" id="PS51975">
    <property type="entry name" value="RNASE_H_2"/>
    <property type="match status" value="1"/>
</dbReference>
<evidence type="ECO:0000259" key="17">
    <source>
        <dbReference type="PROSITE" id="PS51975"/>
    </source>
</evidence>
<evidence type="ECO:0000256" key="8">
    <source>
        <dbReference type="ARBA" id="ARBA00022490"/>
    </source>
</evidence>
<evidence type="ECO:0000256" key="1">
    <source>
        <dbReference type="ARBA" id="ARBA00000077"/>
    </source>
</evidence>
<keyword evidence="11 14" id="KW-0255">Endonuclease</keyword>
<evidence type="ECO:0000256" key="14">
    <source>
        <dbReference type="HAMAP-Rule" id="MF_00052"/>
    </source>
</evidence>
<dbReference type="GO" id="GO:0003723">
    <property type="term" value="F:RNA binding"/>
    <property type="evidence" value="ECO:0007669"/>
    <property type="project" value="UniProtKB-UniRule"/>
</dbReference>
<dbReference type="InterPro" id="IPR022898">
    <property type="entry name" value="RNase_HII"/>
</dbReference>
<keyword evidence="13 14" id="KW-0464">Manganese</keyword>
<comment type="cofactor">
    <cofactor evidence="14 15">
        <name>Mn(2+)</name>
        <dbReference type="ChEBI" id="CHEBI:29035"/>
    </cofactor>
    <cofactor evidence="14 15">
        <name>Mg(2+)</name>
        <dbReference type="ChEBI" id="CHEBI:18420"/>
    </cofactor>
    <text evidence="14 15">Manganese or magnesium. Binds 1 divalent metal ion per monomer in the absence of substrate. May bind a second metal ion after substrate binding.</text>
</comment>
<dbReference type="Proteomes" id="UP000197468">
    <property type="component" value="Unassembled WGS sequence"/>
</dbReference>
<dbReference type="Pfam" id="PF01351">
    <property type="entry name" value="RNase_HII"/>
    <property type="match status" value="1"/>
</dbReference>
<dbReference type="InterPro" id="IPR024567">
    <property type="entry name" value="RNase_HII/HIII_dom"/>
</dbReference>
<dbReference type="InterPro" id="IPR036397">
    <property type="entry name" value="RNaseH_sf"/>
</dbReference>
<evidence type="ECO:0000256" key="2">
    <source>
        <dbReference type="ARBA" id="ARBA00001946"/>
    </source>
</evidence>
<comment type="function">
    <text evidence="3 14 16">Endonuclease that specifically degrades the RNA of RNA-DNA hybrids.</text>
</comment>
<evidence type="ECO:0000256" key="3">
    <source>
        <dbReference type="ARBA" id="ARBA00004065"/>
    </source>
</evidence>
<dbReference type="InterPro" id="IPR001352">
    <property type="entry name" value="RNase_HII/HIII"/>
</dbReference>
<dbReference type="CDD" id="cd07182">
    <property type="entry name" value="RNase_HII_bacteria_HII_like"/>
    <property type="match status" value="1"/>
</dbReference>
<keyword evidence="12 14" id="KW-0378">Hydrolase</keyword>
<evidence type="ECO:0000256" key="4">
    <source>
        <dbReference type="ARBA" id="ARBA00004496"/>
    </source>
</evidence>
<feature type="binding site" evidence="14 15">
    <location>
        <position position="29"/>
    </location>
    <ligand>
        <name>a divalent metal cation</name>
        <dbReference type="ChEBI" id="CHEBI:60240"/>
    </ligand>
</feature>
<evidence type="ECO:0000256" key="13">
    <source>
        <dbReference type="ARBA" id="ARBA00023211"/>
    </source>
</evidence>
<evidence type="ECO:0000313" key="18">
    <source>
        <dbReference type="EMBL" id="OWQ93273.1"/>
    </source>
</evidence>
<comment type="similarity">
    <text evidence="5 14 16">Belongs to the RNase HII family.</text>
</comment>
<sequence>MRSRKSLPADPPEQLGLEWAREGLLCGVDEAGRGPLAGPVVAAAVILDDLNPIKGLNDSKVLSEKKRERLYDEIRAKALCFCVAEASVEEIDRFNILQATMLAMRRAVEGLRLKPSRVQVDGNRLPVLRIPAEAIVKGDALVPAISAASILAKVHRDRFCLRMHEQHPQYGFDSHKGYGTREHMEALRVHGATVWHRQSFAPVRSLDLTELRVGME</sequence>
<comment type="caution">
    <text evidence="18">The sequence shown here is derived from an EMBL/GenBank/DDBJ whole genome shotgun (WGS) entry which is preliminary data.</text>
</comment>
<dbReference type="InterPro" id="IPR012337">
    <property type="entry name" value="RNaseH-like_sf"/>
</dbReference>
<dbReference type="GO" id="GO:0006298">
    <property type="term" value="P:mismatch repair"/>
    <property type="evidence" value="ECO:0007669"/>
    <property type="project" value="TreeGrafter"/>
</dbReference>
<dbReference type="EMBL" id="NIOF01000001">
    <property type="protein sequence ID" value="OWQ93273.1"/>
    <property type="molecule type" value="Genomic_DNA"/>
</dbReference>
<keyword evidence="10 14" id="KW-0479">Metal-binding</keyword>
<dbReference type="AlphaFoldDB" id="A0A246JL98"/>
<evidence type="ECO:0000256" key="7">
    <source>
        <dbReference type="ARBA" id="ARBA00019179"/>
    </source>
</evidence>
<organism evidence="18 19">
    <name type="scientific">Roseateles aquatilis</name>
    <dbReference type="NCBI Taxonomy" id="431061"/>
    <lineage>
        <taxon>Bacteria</taxon>
        <taxon>Pseudomonadati</taxon>
        <taxon>Pseudomonadota</taxon>
        <taxon>Betaproteobacteria</taxon>
        <taxon>Burkholderiales</taxon>
        <taxon>Sphaerotilaceae</taxon>
        <taxon>Roseateles</taxon>
    </lineage>
</organism>
<evidence type="ECO:0000256" key="15">
    <source>
        <dbReference type="PROSITE-ProRule" id="PRU01319"/>
    </source>
</evidence>
<name>A0A246JL98_9BURK</name>
<dbReference type="HAMAP" id="MF_00052_B">
    <property type="entry name" value="RNase_HII_B"/>
    <property type="match status" value="1"/>
</dbReference>
<accession>A0A246JL98</accession>
<dbReference type="GO" id="GO:0032299">
    <property type="term" value="C:ribonuclease H2 complex"/>
    <property type="evidence" value="ECO:0007669"/>
    <property type="project" value="TreeGrafter"/>
</dbReference>
<comment type="catalytic activity">
    <reaction evidence="1 14 15 16">
        <text>Endonucleolytic cleavage to 5'-phosphomonoester.</text>
        <dbReference type="EC" id="3.1.26.4"/>
    </reaction>
</comment>
<keyword evidence="8 14" id="KW-0963">Cytoplasm</keyword>
<feature type="domain" description="RNase H type-2" evidence="17">
    <location>
        <begin position="23"/>
        <end position="212"/>
    </location>
</feature>
<dbReference type="GO" id="GO:0005737">
    <property type="term" value="C:cytoplasm"/>
    <property type="evidence" value="ECO:0007669"/>
    <property type="project" value="UniProtKB-SubCell"/>
</dbReference>
<evidence type="ECO:0000256" key="12">
    <source>
        <dbReference type="ARBA" id="ARBA00022801"/>
    </source>
</evidence>
<dbReference type="GO" id="GO:0043137">
    <property type="term" value="P:DNA replication, removal of RNA primer"/>
    <property type="evidence" value="ECO:0007669"/>
    <property type="project" value="TreeGrafter"/>
</dbReference>
<evidence type="ECO:0000256" key="6">
    <source>
        <dbReference type="ARBA" id="ARBA00012180"/>
    </source>
</evidence>
<protein>
    <recommendedName>
        <fullName evidence="7 14">Ribonuclease HII</fullName>
        <shortName evidence="14">RNase HII</shortName>
        <ecNumber evidence="6 14">3.1.26.4</ecNumber>
    </recommendedName>
</protein>
<reference evidence="18 19" key="1">
    <citation type="journal article" date="2008" name="Int. J. Syst. Evol. Microbiol.">
        <title>Description of Roseateles aquatilis sp. nov. and Roseateles terrae sp. nov., in the class Betaproteobacteria, and emended description of the genus Roseateles.</title>
        <authorList>
            <person name="Gomila M."/>
            <person name="Bowien B."/>
            <person name="Falsen E."/>
            <person name="Moore E.R."/>
            <person name="Lalucat J."/>
        </authorList>
    </citation>
    <scope>NUCLEOTIDE SEQUENCE [LARGE SCALE GENOMIC DNA]</scope>
    <source>
        <strain evidence="18 19">CCUG 48205</strain>
    </source>
</reference>
<proteinExistence type="inferred from homology"/>
<dbReference type="FunFam" id="3.30.420.10:FF:000006">
    <property type="entry name" value="Ribonuclease HII"/>
    <property type="match status" value="1"/>
</dbReference>
<dbReference type="NCBIfam" id="NF000595">
    <property type="entry name" value="PRK00015.1-3"/>
    <property type="match status" value="1"/>
</dbReference>